<organism evidence="1 2">
    <name type="scientific">Corynebacterium belfantii</name>
    <dbReference type="NCBI Taxonomy" id="2014537"/>
    <lineage>
        <taxon>Bacteria</taxon>
        <taxon>Bacillati</taxon>
        <taxon>Actinomycetota</taxon>
        <taxon>Actinomycetes</taxon>
        <taxon>Mycobacteriales</taxon>
        <taxon>Corynebacteriaceae</taxon>
        <taxon>Corynebacterium</taxon>
    </lineage>
</organism>
<dbReference type="PIRSF" id="PIRSF034934">
    <property type="entry name" value="AbiF_AbiD"/>
    <property type="match status" value="1"/>
</dbReference>
<name>A0ABS0LE28_9CORY</name>
<comment type="caution">
    <text evidence="1">The sequence shown here is derived from an EMBL/GenBank/DDBJ whole genome shotgun (WGS) entry which is preliminary data.</text>
</comment>
<evidence type="ECO:0000313" key="1">
    <source>
        <dbReference type="EMBL" id="MBG9354942.1"/>
    </source>
</evidence>
<keyword evidence="2" id="KW-1185">Reference proteome</keyword>
<gene>
    <name evidence="1" type="ORF">I4J41_10270</name>
</gene>
<dbReference type="InterPro" id="IPR017034">
    <property type="entry name" value="Abi_system_AbiD/AbiF"/>
</dbReference>
<dbReference type="GeneID" id="97333086"/>
<dbReference type="RefSeq" id="WP_088268256.1">
    <property type="nucleotide sequence ID" value="NZ_CBCSFR010000040.1"/>
</dbReference>
<sequence length="311" mass="35669">MGTKPFKSYEEQVSILQSRGMGIDDPAHAAEVLRTHNYYRLSGYWHSMRQVDPQTRTALDVFKDGATLDLVLALYDFDARLRHAVFANLAPVELAIRSLLGYHLGALDPLIHLDASKLNATASNPSKRKEKARKEKATEHDDWVRKYRQALSNSREDFVKHHRSQYDGILPVWVAVEVMDWGMLSHLYRFTPNPARNRIARECNMSGPQLESWLKSLNILRNYSAHHARLFTRVFDIKPKTIDDPRMKPVENVSHLVFGQLSLIRYLHAVLGTDGGVPDLVGVLESYPHNQLVSFHRLGAPENWRELDLWS</sequence>
<dbReference type="InterPro" id="IPR011664">
    <property type="entry name" value="Abi_system_AbiD/AbiF-like"/>
</dbReference>
<dbReference type="EMBL" id="JADQUG010000050">
    <property type="protein sequence ID" value="MBG9354942.1"/>
    <property type="molecule type" value="Genomic_DNA"/>
</dbReference>
<evidence type="ECO:0000313" key="2">
    <source>
        <dbReference type="Proteomes" id="UP000615580"/>
    </source>
</evidence>
<protein>
    <submittedName>
        <fullName evidence="1">Abi family protein</fullName>
    </submittedName>
</protein>
<accession>A0ABS0LE28</accession>
<proteinExistence type="predicted"/>
<dbReference type="Pfam" id="PF07751">
    <property type="entry name" value="Abi_2"/>
    <property type="match status" value="1"/>
</dbReference>
<dbReference type="Proteomes" id="UP000615580">
    <property type="component" value="Unassembled WGS sequence"/>
</dbReference>
<reference evidence="1 2" key="1">
    <citation type="journal article" date="2020" name="J. Clin. Microbiol.">
        <title>Assessing the Genetic Diversity of Austrian Corynebacterium diphtheriae Clinical Isolates, 2011-2019.</title>
        <authorList>
            <person name="Schaeffer J."/>
            <person name="Huhulescu S."/>
            <person name="Stoeger A."/>
            <person name="Allerberger F."/>
            <person name="Ruppitsch W."/>
        </authorList>
    </citation>
    <scope>NUCLEOTIDE SEQUENCE [LARGE SCALE GENOMIC DNA]</scope>
    <source>
        <strain evidence="1 2">04-17</strain>
    </source>
</reference>